<evidence type="ECO:0000256" key="8">
    <source>
        <dbReference type="ARBA" id="ARBA00023160"/>
    </source>
</evidence>
<keyword evidence="13" id="KW-1185">Reference proteome</keyword>
<evidence type="ECO:0000313" key="12">
    <source>
        <dbReference type="EMBL" id="MBA2225629.1"/>
    </source>
</evidence>
<evidence type="ECO:0000256" key="1">
    <source>
        <dbReference type="ARBA" id="ARBA00004956"/>
    </source>
</evidence>
<name>A0A7V8VCR7_9BACT</name>
<dbReference type="InterPro" id="IPR011763">
    <property type="entry name" value="COA_CT_C"/>
</dbReference>
<comment type="similarity">
    <text evidence="10">Belongs to the AccA family.</text>
</comment>
<keyword evidence="6 10" id="KW-0067">ATP-binding</keyword>
<gene>
    <name evidence="10" type="primary">accA</name>
    <name evidence="12" type="ORF">H0921_05575</name>
</gene>
<feature type="domain" description="CoA carboxyltransferase C-terminal" evidence="11">
    <location>
        <begin position="40"/>
        <end position="292"/>
    </location>
</feature>
<evidence type="ECO:0000256" key="2">
    <source>
        <dbReference type="ARBA" id="ARBA00022516"/>
    </source>
</evidence>
<comment type="function">
    <text evidence="10">Component of the acetyl coenzyme A carboxylase (ACC) complex. First, biotin carboxylase catalyzes the carboxylation of biotin on its carrier protein (BCCP) and then the CO(2) group is transferred by the carboxyltransferase to acetyl-CoA to form malonyl-CoA.</text>
</comment>
<comment type="pathway">
    <text evidence="1 10">Lipid metabolism; malonyl-CoA biosynthesis; malonyl-CoA from acetyl-CoA: step 1/1.</text>
</comment>
<dbReference type="GO" id="GO:0016743">
    <property type="term" value="F:carboxyl- or carbamoyltransferase activity"/>
    <property type="evidence" value="ECO:0007669"/>
    <property type="project" value="UniProtKB-UniRule"/>
</dbReference>
<dbReference type="NCBIfam" id="NF041504">
    <property type="entry name" value="AccA_sub"/>
    <property type="match status" value="1"/>
</dbReference>
<dbReference type="HAMAP" id="MF_00823">
    <property type="entry name" value="AcetylCoA_CT_alpha"/>
    <property type="match status" value="1"/>
</dbReference>
<dbReference type="GO" id="GO:0009317">
    <property type="term" value="C:acetyl-CoA carboxylase complex"/>
    <property type="evidence" value="ECO:0007669"/>
    <property type="project" value="InterPro"/>
</dbReference>
<dbReference type="PANTHER" id="PTHR42853:SF3">
    <property type="entry name" value="ACETYL-COENZYME A CARBOXYLASE CARBOXYL TRANSFERASE SUBUNIT ALPHA, CHLOROPLASTIC"/>
    <property type="match status" value="1"/>
</dbReference>
<dbReference type="PANTHER" id="PTHR42853">
    <property type="entry name" value="ACETYL-COENZYME A CARBOXYLASE CARBOXYL TRANSFERASE SUBUNIT ALPHA"/>
    <property type="match status" value="1"/>
</dbReference>
<dbReference type="InterPro" id="IPR001095">
    <property type="entry name" value="Acetyl_CoA_COase_a_su"/>
</dbReference>
<sequence>MPEPLPFEQDIHELEERLAQLEATASGPDGLEAIRQMKRELLTLKRERYAQLKPWETILIARHRQRPQFLDYVDMIFDEFVELHGDRAFGDDRAIRTGFARLDGQKIMLIGQQKGKTLAERQQCYYGCAHPEGYRKALNKMKLAAKFHLPVICLIDTPGAFPGIGAEERGQAQWIATSILEMTRLPTPIICVVIGEGGSGGALGIGVGDRVAMMQYAYYSVISPEGCAGILWRVANDDTKARAAEALKLTAQDLLRLQVIDHIIPEPLGGAHRDPREAATALKAALKRYLRELLPLSVESLLQQRYEKYRRMGIFTQAPVHD</sequence>
<keyword evidence="12" id="KW-0436">Ligase</keyword>
<dbReference type="GO" id="GO:0005524">
    <property type="term" value="F:ATP binding"/>
    <property type="evidence" value="ECO:0007669"/>
    <property type="project" value="UniProtKB-KW"/>
</dbReference>
<evidence type="ECO:0000256" key="7">
    <source>
        <dbReference type="ARBA" id="ARBA00023098"/>
    </source>
</evidence>
<proteinExistence type="inferred from homology"/>
<dbReference type="GO" id="GO:0006633">
    <property type="term" value="P:fatty acid biosynthetic process"/>
    <property type="evidence" value="ECO:0007669"/>
    <property type="project" value="UniProtKB-KW"/>
</dbReference>
<keyword evidence="2 10" id="KW-0444">Lipid biosynthesis</keyword>
<keyword evidence="7 10" id="KW-0443">Lipid metabolism</keyword>
<evidence type="ECO:0000256" key="10">
    <source>
        <dbReference type="HAMAP-Rule" id="MF_00823"/>
    </source>
</evidence>
<evidence type="ECO:0000256" key="9">
    <source>
        <dbReference type="ARBA" id="ARBA00049152"/>
    </source>
</evidence>
<dbReference type="NCBIfam" id="NF004344">
    <property type="entry name" value="PRK05724.1"/>
    <property type="match status" value="1"/>
</dbReference>
<comment type="catalytic activity">
    <reaction evidence="9 10">
        <text>N(6)-carboxybiotinyl-L-lysyl-[protein] + acetyl-CoA = N(6)-biotinyl-L-lysyl-[protein] + malonyl-CoA</text>
        <dbReference type="Rhea" id="RHEA:54728"/>
        <dbReference type="Rhea" id="RHEA-COMP:10505"/>
        <dbReference type="Rhea" id="RHEA-COMP:10506"/>
        <dbReference type="ChEBI" id="CHEBI:57288"/>
        <dbReference type="ChEBI" id="CHEBI:57384"/>
        <dbReference type="ChEBI" id="CHEBI:83144"/>
        <dbReference type="ChEBI" id="CHEBI:83145"/>
        <dbReference type="EC" id="2.1.3.15"/>
    </reaction>
</comment>
<evidence type="ECO:0000256" key="4">
    <source>
        <dbReference type="ARBA" id="ARBA00022741"/>
    </source>
</evidence>
<evidence type="ECO:0000313" key="13">
    <source>
        <dbReference type="Proteomes" id="UP000542342"/>
    </source>
</evidence>
<dbReference type="InterPro" id="IPR029045">
    <property type="entry name" value="ClpP/crotonase-like_dom_sf"/>
</dbReference>
<dbReference type="EC" id="2.1.3.15" evidence="10"/>
<dbReference type="PRINTS" id="PR01069">
    <property type="entry name" value="ACCCTRFRASEA"/>
</dbReference>
<accession>A0A7V8VCR7</accession>
<dbReference type="Proteomes" id="UP000542342">
    <property type="component" value="Unassembled WGS sequence"/>
</dbReference>
<keyword evidence="3 10" id="KW-0808">Transferase</keyword>
<evidence type="ECO:0000256" key="3">
    <source>
        <dbReference type="ARBA" id="ARBA00022679"/>
    </source>
</evidence>
<evidence type="ECO:0000256" key="6">
    <source>
        <dbReference type="ARBA" id="ARBA00022840"/>
    </source>
</evidence>
<dbReference type="PROSITE" id="PS50989">
    <property type="entry name" value="COA_CT_CTER"/>
    <property type="match status" value="1"/>
</dbReference>
<dbReference type="Gene3D" id="3.90.226.10">
    <property type="entry name" value="2-enoyl-CoA Hydratase, Chain A, domain 1"/>
    <property type="match status" value="1"/>
</dbReference>
<evidence type="ECO:0000256" key="5">
    <source>
        <dbReference type="ARBA" id="ARBA00022832"/>
    </source>
</evidence>
<dbReference type="GO" id="GO:0003989">
    <property type="term" value="F:acetyl-CoA carboxylase activity"/>
    <property type="evidence" value="ECO:0007669"/>
    <property type="project" value="InterPro"/>
</dbReference>
<dbReference type="Pfam" id="PF03255">
    <property type="entry name" value="ACCA"/>
    <property type="match status" value="1"/>
</dbReference>
<protein>
    <recommendedName>
        <fullName evidence="10">Acetyl-coenzyme A carboxylase carboxyl transferase subunit alpha</fullName>
        <shortName evidence="10">ACCase subunit alpha</shortName>
        <shortName evidence="10">Acetyl-CoA carboxylase carboxyltransferase subunit alpha</shortName>
        <ecNumber evidence="10">2.1.3.15</ecNumber>
    </recommendedName>
</protein>
<dbReference type="NCBIfam" id="TIGR00513">
    <property type="entry name" value="accA"/>
    <property type="match status" value="1"/>
</dbReference>
<keyword evidence="5 10" id="KW-0276">Fatty acid metabolism</keyword>
<dbReference type="UniPathway" id="UPA00655">
    <property type="reaction ID" value="UER00711"/>
</dbReference>
<dbReference type="AlphaFoldDB" id="A0A7V8VCR7"/>
<keyword evidence="10" id="KW-0963">Cytoplasm</keyword>
<reference evidence="12 13" key="1">
    <citation type="submission" date="2020-07" db="EMBL/GenBank/DDBJ databases">
        <title>Thermogemmata thermophila gen. nov., sp. nov., a novel moderate thermophilic planctomycete from a Kamchatka hot spring.</title>
        <authorList>
            <person name="Elcheninov A.G."/>
            <person name="Podosokorskaya O.A."/>
            <person name="Kovaleva O.L."/>
            <person name="Novikov A."/>
            <person name="Bonch-Osmolovskaya E.A."/>
            <person name="Toshchakov S.V."/>
            <person name="Kublanov I.V."/>
        </authorList>
    </citation>
    <scope>NUCLEOTIDE SEQUENCE [LARGE SCALE GENOMIC DNA]</scope>
    <source>
        <strain evidence="12 13">2918</strain>
    </source>
</reference>
<comment type="caution">
    <text evidence="12">The sequence shown here is derived from an EMBL/GenBank/DDBJ whole genome shotgun (WGS) entry which is preliminary data.</text>
</comment>
<dbReference type="GO" id="GO:2001295">
    <property type="term" value="P:malonyl-CoA biosynthetic process"/>
    <property type="evidence" value="ECO:0007669"/>
    <property type="project" value="UniProtKB-UniRule"/>
</dbReference>
<comment type="subcellular location">
    <subcellularLocation>
        <location evidence="10">Cytoplasm</location>
    </subcellularLocation>
</comment>
<keyword evidence="4 10" id="KW-0547">Nucleotide-binding</keyword>
<keyword evidence="8 10" id="KW-0275">Fatty acid biosynthesis</keyword>
<dbReference type="EMBL" id="JACEFB010000002">
    <property type="protein sequence ID" value="MBA2225629.1"/>
    <property type="molecule type" value="Genomic_DNA"/>
</dbReference>
<evidence type="ECO:0000259" key="11">
    <source>
        <dbReference type="PROSITE" id="PS50989"/>
    </source>
</evidence>
<organism evidence="12 13">
    <name type="scientific">Thermogemmata fonticola</name>
    <dbReference type="NCBI Taxonomy" id="2755323"/>
    <lineage>
        <taxon>Bacteria</taxon>
        <taxon>Pseudomonadati</taxon>
        <taxon>Planctomycetota</taxon>
        <taxon>Planctomycetia</taxon>
        <taxon>Gemmatales</taxon>
        <taxon>Gemmataceae</taxon>
        <taxon>Thermogemmata</taxon>
    </lineage>
</organism>
<comment type="subunit">
    <text evidence="10">Acetyl-CoA carboxylase is a heterohexamer composed of biotin carboxyl carrier protein (AccB), biotin carboxylase (AccC) and two subunits each of ACCase subunit alpha (AccA) and ACCase subunit beta (AccD).</text>
</comment>
<dbReference type="SUPFAM" id="SSF52096">
    <property type="entry name" value="ClpP/crotonase"/>
    <property type="match status" value="1"/>
</dbReference>